<dbReference type="EMBL" id="JAMLDX010000004">
    <property type="protein sequence ID" value="MCP3730249.1"/>
    <property type="molecule type" value="Genomic_DNA"/>
</dbReference>
<reference evidence="2" key="1">
    <citation type="submission" date="2022-05" db="EMBL/GenBank/DDBJ databases">
        <title>Sphingomonas sp. strain MG17 Genome sequencing and assembly.</title>
        <authorList>
            <person name="Kim I."/>
        </authorList>
    </citation>
    <scope>NUCLEOTIDE SEQUENCE</scope>
    <source>
        <strain evidence="2">MG17</strain>
    </source>
</reference>
<accession>A0A9X2HM28</accession>
<keyword evidence="3" id="KW-1185">Reference proteome</keyword>
<evidence type="ECO:0000313" key="3">
    <source>
        <dbReference type="Proteomes" id="UP001139451"/>
    </source>
</evidence>
<sequence>MLDAKWMPPAQDGKARLFEPAAGRQTNGKRRRRSMDREGADDGGNTGKSGRDGTEFGNGNRGFGHRFGRARDRRLTMLPAHAHRTVPGKSTGETRQKRGKEQQ</sequence>
<dbReference type="Proteomes" id="UP001139451">
    <property type="component" value="Unassembled WGS sequence"/>
</dbReference>
<name>A0A9X2HM28_9SPHN</name>
<protein>
    <submittedName>
        <fullName evidence="2">Uncharacterized protein</fullName>
    </submittedName>
</protein>
<feature type="region of interest" description="Disordered" evidence="1">
    <location>
        <begin position="1"/>
        <end position="103"/>
    </location>
</feature>
<organism evidence="2 3">
    <name type="scientific">Sphingomonas tagetis</name>
    <dbReference type="NCBI Taxonomy" id="2949092"/>
    <lineage>
        <taxon>Bacteria</taxon>
        <taxon>Pseudomonadati</taxon>
        <taxon>Pseudomonadota</taxon>
        <taxon>Alphaproteobacteria</taxon>
        <taxon>Sphingomonadales</taxon>
        <taxon>Sphingomonadaceae</taxon>
        <taxon>Sphingomonas</taxon>
    </lineage>
</organism>
<evidence type="ECO:0000256" key="1">
    <source>
        <dbReference type="SAM" id="MobiDB-lite"/>
    </source>
</evidence>
<dbReference type="AlphaFoldDB" id="A0A9X2HM28"/>
<gene>
    <name evidence="2" type="ORF">M9978_07380</name>
</gene>
<comment type="caution">
    <text evidence="2">The sequence shown here is derived from an EMBL/GenBank/DDBJ whole genome shotgun (WGS) entry which is preliminary data.</text>
</comment>
<dbReference type="RefSeq" id="WP_254292360.1">
    <property type="nucleotide sequence ID" value="NZ_JAMLDX010000004.1"/>
</dbReference>
<evidence type="ECO:0000313" key="2">
    <source>
        <dbReference type="EMBL" id="MCP3730249.1"/>
    </source>
</evidence>
<feature type="compositionally biased region" description="Basic and acidic residues" evidence="1">
    <location>
        <begin position="92"/>
        <end position="103"/>
    </location>
</feature>
<proteinExistence type="predicted"/>